<reference evidence="1" key="1">
    <citation type="journal article" date="2020" name="G3 (Bethesda)">
        <title>High-Quality Assemblies for Three Invasive Social Wasps from the &lt;i&gt;Vespula&lt;/i&gt; Genus.</title>
        <authorList>
            <person name="Harrop T.W.R."/>
            <person name="Guhlin J."/>
            <person name="McLaughlin G.M."/>
            <person name="Permina E."/>
            <person name="Stockwell P."/>
            <person name="Gilligan J."/>
            <person name="Le Lec M.F."/>
            <person name="Gruber M.A.M."/>
            <person name="Quinn O."/>
            <person name="Lovegrove M."/>
            <person name="Duncan E.J."/>
            <person name="Remnant E.J."/>
            <person name="Van Eeckhoven J."/>
            <person name="Graham B."/>
            <person name="Knapp R.A."/>
            <person name="Langford K.W."/>
            <person name="Kronenberg Z."/>
            <person name="Press M.O."/>
            <person name="Eacker S.M."/>
            <person name="Wilson-Rankin E.E."/>
            <person name="Purcell J."/>
            <person name="Lester P.J."/>
            <person name="Dearden P.K."/>
        </authorList>
    </citation>
    <scope>NUCLEOTIDE SEQUENCE</scope>
    <source>
        <strain evidence="1">Volc-1</strain>
    </source>
</reference>
<dbReference type="Proteomes" id="UP000600918">
    <property type="component" value="Unassembled WGS sequence"/>
</dbReference>
<organism evidence="1 2">
    <name type="scientific">Vespula pensylvanica</name>
    <name type="common">Western yellow jacket</name>
    <name type="synonym">Wasp</name>
    <dbReference type="NCBI Taxonomy" id="30213"/>
    <lineage>
        <taxon>Eukaryota</taxon>
        <taxon>Metazoa</taxon>
        <taxon>Ecdysozoa</taxon>
        <taxon>Arthropoda</taxon>
        <taxon>Hexapoda</taxon>
        <taxon>Insecta</taxon>
        <taxon>Pterygota</taxon>
        <taxon>Neoptera</taxon>
        <taxon>Endopterygota</taxon>
        <taxon>Hymenoptera</taxon>
        <taxon>Apocrita</taxon>
        <taxon>Aculeata</taxon>
        <taxon>Vespoidea</taxon>
        <taxon>Vespidae</taxon>
        <taxon>Vespinae</taxon>
        <taxon>Vespula</taxon>
    </lineage>
</organism>
<name>A0A834PA32_VESPE</name>
<protein>
    <submittedName>
        <fullName evidence="1">Uncharacterized protein</fullName>
    </submittedName>
</protein>
<comment type="caution">
    <text evidence="1">The sequence shown here is derived from an EMBL/GenBank/DDBJ whole genome shotgun (WGS) entry which is preliminary data.</text>
</comment>
<proteinExistence type="predicted"/>
<keyword evidence="2" id="KW-1185">Reference proteome</keyword>
<evidence type="ECO:0000313" key="1">
    <source>
        <dbReference type="EMBL" id="KAF7434218.1"/>
    </source>
</evidence>
<sequence>MLIALVIDTLVRIPYSDNPFSDSTLALHLTTRHDTIQQQHDTTRHDTIRYDRTGQNRTKHDTSSTFEFTIVLQVSSTSFSNDVDANKNLDGTSFLMDSM</sequence>
<accession>A0A834PA32</accession>
<dbReference type="AlphaFoldDB" id="A0A834PA32"/>
<dbReference type="EMBL" id="JACSDY010000002">
    <property type="protein sequence ID" value="KAF7434218.1"/>
    <property type="molecule type" value="Genomic_DNA"/>
</dbReference>
<evidence type="ECO:0000313" key="2">
    <source>
        <dbReference type="Proteomes" id="UP000600918"/>
    </source>
</evidence>
<gene>
    <name evidence="1" type="ORF">H0235_002409</name>
</gene>